<dbReference type="RefSeq" id="WP_395417658.1">
    <property type="nucleotide sequence ID" value="NZ_JBIPKE010000017.1"/>
</dbReference>
<dbReference type="InterPro" id="IPR002545">
    <property type="entry name" value="CheW-lke_dom"/>
</dbReference>
<keyword evidence="3" id="KW-1185">Reference proteome</keyword>
<dbReference type="SUPFAM" id="SSF50341">
    <property type="entry name" value="CheW-like"/>
    <property type="match status" value="1"/>
</dbReference>
<sequence length="185" mass="20171">MVDGDSTKSHGIAQPEKSWVEAAALGKLNQEISETGAVEKNEVLVVFPVGRERYALPIEKVREVVKAPKIAPVPQAPDYILGVGNVRGNVLAVIDLEKRINPKAPAMEGLEEAFIIVIKDDTYQAGLIVRQVPDTLLVQSSQINTSAAVINNLAPEDHFIKGIVKKDKSMIILVDILEMIEVKTE</sequence>
<dbReference type="PANTHER" id="PTHR22617">
    <property type="entry name" value="CHEMOTAXIS SENSOR HISTIDINE KINASE-RELATED"/>
    <property type="match status" value="1"/>
</dbReference>
<evidence type="ECO:0000313" key="3">
    <source>
        <dbReference type="Proteomes" id="UP001610063"/>
    </source>
</evidence>
<dbReference type="SMART" id="SM00260">
    <property type="entry name" value="CheW"/>
    <property type="match status" value="1"/>
</dbReference>
<proteinExistence type="predicted"/>
<dbReference type="Gene3D" id="2.40.50.180">
    <property type="entry name" value="CheA-289, Domain 4"/>
    <property type="match status" value="1"/>
</dbReference>
<name>A0ABW7NA98_9BACT</name>
<protein>
    <submittedName>
        <fullName evidence="2">Chemotaxis protein CheW</fullName>
    </submittedName>
</protein>
<dbReference type="InterPro" id="IPR036061">
    <property type="entry name" value="CheW-like_dom_sf"/>
</dbReference>
<evidence type="ECO:0000313" key="2">
    <source>
        <dbReference type="EMBL" id="MFH6984276.1"/>
    </source>
</evidence>
<comment type="caution">
    <text evidence="2">The sequence shown here is derived from an EMBL/GenBank/DDBJ whole genome shotgun (WGS) entry which is preliminary data.</text>
</comment>
<dbReference type="EMBL" id="JBIPKE010000017">
    <property type="protein sequence ID" value="MFH6984276.1"/>
    <property type="molecule type" value="Genomic_DNA"/>
</dbReference>
<accession>A0ABW7NA98</accession>
<dbReference type="Gene3D" id="2.30.30.40">
    <property type="entry name" value="SH3 Domains"/>
    <property type="match status" value="1"/>
</dbReference>
<gene>
    <name evidence="2" type="ORF">ACHKAR_12555</name>
</gene>
<dbReference type="InterPro" id="IPR039315">
    <property type="entry name" value="CheW"/>
</dbReference>
<dbReference type="Pfam" id="PF01584">
    <property type="entry name" value="CheW"/>
    <property type="match status" value="1"/>
</dbReference>
<organism evidence="2 3">
    <name type="scientific">Marinoscillum luteum</name>
    <dbReference type="NCBI Taxonomy" id="861051"/>
    <lineage>
        <taxon>Bacteria</taxon>
        <taxon>Pseudomonadati</taxon>
        <taxon>Bacteroidota</taxon>
        <taxon>Cytophagia</taxon>
        <taxon>Cytophagales</taxon>
        <taxon>Reichenbachiellaceae</taxon>
        <taxon>Marinoscillum</taxon>
    </lineage>
</organism>
<dbReference type="PANTHER" id="PTHR22617:SF23">
    <property type="entry name" value="CHEMOTAXIS PROTEIN CHEW"/>
    <property type="match status" value="1"/>
</dbReference>
<reference evidence="2 3" key="1">
    <citation type="journal article" date="2013" name="Int. J. Syst. Evol. Microbiol.">
        <title>Marinoscillum luteum sp. nov., isolated from marine sediment.</title>
        <authorList>
            <person name="Cha I.T."/>
            <person name="Park S.J."/>
            <person name="Kim S.J."/>
            <person name="Kim J.G."/>
            <person name="Jung M.Y."/>
            <person name="Shin K.S."/>
            <person name="Kwon K.K."/>
            <person name="Yang S.H."/>
            <person name="Seo Y.S."/>
            <person name="Rhee S.K."/>
        </authorList>
    </citation>
    <scope>NUCLEOTIDE SEQUENCE [LARGE SCALE GENOMIC DNA]</scope>
    <source>
        <strain evidence="2 3">KCTC 23939</strain>
    </source>
</reference>
<evidence type="ECO:0000259" key="1">
    <source>
        <dbReference type="PROSITE" id="PS50851"/>
    </source>
</evidence>
<dbReference type="Proteomes" id="UP001610063">
    <property type="component" value="Unassembled WGS sequence"/>
</dbReference>
<dbReference type="PROSITE" id="PS50851">
    <property type="entry name" value="CHEW"/>
    <property type="match status" value="1"/>
</dbReference>
<feature type="domain" description="CheW-like" evidence="1">
    <location>
        <begin position="41"/>
        <end position="185"/>
    </location>
</feature>